<keyword evidence="2 5" id="KW-0378">Hydrolase</keyword>
<dbReference type="Gene3D" id="2.40.100.10">
    <property type="entry name" value="Cyclophilin-like"/>
    <property type="match status" value="1"/>
</dbReference>
<evidence type="ECO:0000256" key="3">
    <source>
        <dbReference type="ARBA" id="ARBA00022840"/>
    </source>
</evidence>
<dbReference type="PANTHER" id="PTHR34698">
    <property type="entry name" value="5-OXOPROLINASE SUBUNIT B"/>
    <property type="match status" value="1"/>
</dbReference>
<dbReference type="GO" id="GO:0017168">
    <property type="term" value="F:5-oxoprolinase (ATP-hydrolyzing) activity"/>
    <property type="evidence" value="ECO:0007669"/>
    <property type="project" value="UniProtKB-EC"/>
</dbReference>
<evidence type="ECO:0000259" key="4">
    <source>
        <dbReference type="SMART" id="SM00796"/>
    </source>
</evidence>
<dbReference type="InterPro" id="IPR029000">
    <property type="entry name" value="Cyclophilin-like_dom_sf"/>
</dbReference>
<dbReference type="Pfam" id="PF02682">
    <property type="entry name" value="CT_C_D"/>
    <property type="match status" value="1"/>
</dbReference>
<dbReference type="Gene3D" id="3.30.1360.40">
    <property type="match status" value="1"/>
</dbReference>
<accession>A0ABU9GR02</accession>
<keyword evidence="1" id="KW-0547">Nucleotide-binding</keyword>
<dbReference type="InterPro" id="IPR003833">
    <property type="entry name" value="CT_C_D"/>
</dbReference>
<proteinExistence type="predicted"/>
<dbReference type="EMBL" id="JBAKAZ010000030">
    <property type="protein sequence ID" value="MEL0629764.1"/>
    <property type="molecule type" value="Genomic_DNA"/>
</dbReference>
<dbReference type="InterPro" id="IPR010016">
    <property type="entry name" value="PxpB"/>
</dbReference>
<evidence type="ECO:0000313" key="5">
    <source>
        <dbReference type="EMBL" id="MEL0629764.1"/>
    </source>
</evidence>
<feature type="domain" description="Carboxyltransferase" evidence="4">
    <location>
        <begin position="1"/>
        <end position="204"/>
    </location>
</feature>
<dbReference type="SUPFAM" id="SSF160467">
    <property type="entry name" value="PH0987 N-terminal domain-like"/>
    <property type="match status" value="1"/>
</dbReference>
<protein>
    <submittedName>
        <fullName evidence="5">5-oxoprolinase subunit PxpB</fullName>
        <ecNumber evidence="5">3.5.2.9</ecNumber>
    </submittedName>
</protein>
<keyword evidence="6" id="KW-1185">Reference proteome</keyword>
<evidence type="ECO:0000313" key="6">
    <source>
        <dbReference type="Proteomes" id="UP001369082"/>
    </source>
</evidence>
<gene>
    <name evidence="5" type="primary">pxpB</name>
    <name evidence="5" type="ORF">V6256_09095</name>
</gene>
<name>A0ABU9GR02_9GAMM</name>
<dbReference type="Proteomes" id="UP001369082">
    <property type="component" value="Unassembled WGS sequence"/>
</dbReference>
<dbReference type="RefSeq" id="WP_341597897.1">
    <property type="nucleotide sequence ID" value="NZ_JBAKAZ010000030.1"/>
</dbReference>
<dbReference type="EC" id="3.5.2.9" evidence="5"/>
<organism evidence="5 6">
    <name type="scientific">Psychromonas aquatilis</name>
    <dbReference type="NCBI Taxonomy" id="2005072"/>
    <lineage>
        <taxon>Bacteria</taxon>
        <taxon>Pseudomonadati</taxon>
        <taxon>Pseudomonadota</taxon>
        <taxon>Gammaproteobacteria</taxon>
        <taxon>Alteromonadales</taxon>
        <taxon>Psychromonadaceae</taxon>
        <taxon>Psychromonas</taxon>
    </lineage>
</organism>
<keyword evidence="3" id="KW-0067">ATP-binding</keyword>
<dbReference type="NCBIfam" id="TIGR00370">
    <property type="entry name" value="5-oxoprolinase subunit PxpB"/>
    <property type="match status" value="1"/>
</dbReference>
<dbReference type="SUPFAM" id="SSF50891">
    <property type="entry name" value="Cyclophilin-like"/>
    <property type="match status" value="1"/>
</dbReference>
<dbReference type="SMART" id="SM00796">
    <property type="entry name" value="AHS1"/>
    <property type="match status" value="1"/>
</dbReference>
<dbReference type="PANTHER" id="PTHR34698:SF2">
    <property type="entry name" value="5-OXOPROLINASE SUBUNIT B"/>
    <property type="match status" value="1"/>
</dbReference>
<comment type="caution">
    <text evidence="5">The sequence shown here is derived from an EMBL/GenBank/DDBJ whole genome shotgun (WGS) entry which is preliminary data.</text>
</comment>
<reference evidence="5 6" key="1">
    <citation type="submission" date="2024-02" db="EMBL/GenBank/DDBJ databases">
        <title>Bacteria isolated from the canopy kelp, Nereocystis luetkeana.</title>
        <authorList>
            <person name="Pfister C.A."/>
            <person name="Younker I.T."/>
            <person name="Light S.H."/>
        </authorList>
    </citation>
    <scope>NUCLEOTIDE SEQUENCE [LARGE SCALE GENOMIC DNA]</scope>
    <source>
        <strain evidence="5 6">TI.1.05</strain>
    </source>
</reference>
<evidence type="ECO:0000256" key="1">
    <source>
        <dbReference type="ARBA" id="ARBA00022741"/>
    </source>
</evidence>
<evidence type="ECO:0000256" key="2">
    <source>
        <dbReference type="ARBA" id="ARBA00022801"/>
    </source>
</evidence>
<sequence length="227" mass="25137">MQVKLVNENSLIIYFADAVSIETADFINYAYRRLNEALGDVIESIIPSYTSILVSCNSRKIGLQHFLRRVNALVNTLHANDITDFKPQQIELPVYYGEEVALDHQDISQHTGLAFSEIVKLHTSEAYRVFAIGFAPGFAFLGNVSDKIAMPRKKSPRTAVPKGSVGIADRQTAVYPNQSPGGWQVIGRTPIELIDITTANLSKFSMGDQVKFKAIDKQTFLDMGGIL</sequence>